<protein>
    <recommendedName>
        <fullName evidence="3">Fungal-type protein kinase domain-containing protein</fullName>
    </recommendedName>
</protein>
<dbReference type="EMBL" id="LT854259">
    <property type="protein sequence ID" value="SMR54983.1"/>
    <property type="molecule type" value="Genomic_DNA"/>
</dbReference>
<organism evidence="1 2">
    <name type="scientific">Zymoseptoria tritici ST99CH_1E4</name>
    <dbReference type="NCBI Taxonomy" id="1276532"/>
    <lineage>
        <taxon>Eukaryota</taxon>
        <taxon>Fungi</taxon>
        <taxon>Dikarya</taxon>
        <taxon>Ascomycota</taxon>
        <taxon>Pezizomycotina</taxon>
        <taxon>Dothideomycetes</taxon>
        <taxon>Dothideomycetidae</taxon>
        <taxon>Mycosphaerellales</taxon>
        <taxon>Mycosphaerellaceae</taxon>
        <taxon>Zymoseptoria</taxon>
    </lineage>
</organism>
<dbReference type="AlphaFoldDB" id="A0A2H1GN17"/>
<gene>
    <name evidence="1" type="ORF">ZT1E4_G7330</name>
</gene>
<evidence type="ECO:0000313" key="1">
    <source>
        <dbReference type="EMBL" id="SMR54983.1"/>
    </source>
</evidence>
<evidence type="ECO:0000313" key="2">
    <source>
        <dbReference type="Proteomes" id="UP000245764"/>
    </source>
</evidence>
<evidence type="ECO:0008006" key="3">
    <source>
        <dbReference type="Google" id="ProtNLM"/>
    </source>
</evidence>
<proteinExistence type="predicted"/>
<name>A0A2H1GN17_ZYMTR</name>
<accession>A0A2H1GN17</accession>
<sequence>MNDWKVESTALNNFESLDNFGRLDEADDVRLSQPFSSQNLGHAEMVSSEGDVTRHFHVYIHQPVRAAWASRPFLAFRDRVETPDMATVDATMVVDYMVQAPTPPGVAAAVAVIGEFKKPGVIIQDEWDQDAAPSERTHKLARELLGYAYHYNCHQVFCYDGLHLLILRFQCIGRNDIKSCDPKCWVVPTGFGGVDVTVRRALYSLVRDGYQRIQGRSARDHGSVECDDGRADAEARRARRCGLRSGLLAGRAGHCVGIL</sequence>
<reference evidence="2" key="1">
    <citation type="submission" date="2017-05" db="EMBL/GenBank/DDBJ databases">
        <authorList>
            <person name="Song R."/>
            <person name="Chenine A.L."/>
            <person name="Ruprecht R.M."/>
        </authorList>
    </citation>
    <scope>NUCLEOTIDE SEQUENCE [LARGE SCALE GENOMIC DNA]</scope>
</reference>
<dbReference type="Proteomes" id="UP000245764">
    <property type="component" value="Chromosome 7"/>
</dbReference>